<dbReference type="AlphaFoldDB" id="A0A8T1PBT2"/>
<proteinExistence type="predicted"/>
<keyword evidence="2" id="KW-1185">Reference proteome</keyword>
<comment type="caution">
    <text evidence="1">The sequence shown here is derived from an EMBL/GenBank/DDBJ whole genome shotgun (WGS) entry which is preliminary data.</text>
</comment>
<evidence type="ECO:0000313" key="2">
    <source>
        <dbReference type="Proteomes" id="UP000811609"/>
    </source>
</evidence>
<gene>
    <name evidence="1" type="ORF">CIPAW_09G084000</name>
</gene>
<reference evidence="1" key="1">
    <citation type="submission" date="2020-12" db="EMBL/GenBank/DDBJ databases">
        <title>WGS assembly of Carya illinoinensis cv. Pawnee.</title>
        <authorList>
            <person name="Platts A."/>
            <person name="Shu S."/>
            <person name="Wright S."/>
            <person name="Barry K."/>
            <person name="Edger P."/>
            <person name="Pires J.C."/>
            <person name="Schmutz J."/>
        </authorList>
    </citation>
    <scope>NUCLEOTIDE SEQUENCE</scope>
    <source>
        <tissue evidence="1">Leaf</tissue>
    </source>
</reference>
<protein>
    <submittedName>
        <fullName evidence="1">Uncharacterized protein</fullName>
    </submittedName>
</protein>
<dbReference type="Proteomes" id="UP000811609">
    <property type="component" value="Chromosome 9"/>
</dbReference>
<evidence type="ECO:0000313" key="1">
    <source>
        <dbReference type="EMBL" id="KAG6641579.1"/>
    </source>
</evidence>
<organism evidence="1 2">
    <name type="scientific">Carya illinoinensis</name>
    <name type="common">Pecan</name>
    <dbReference type="NCBI Taxonomy" id="32201"/>
    <lineage>
        <taxon>Eukaryota</taxon>
        <taxon>Viridiplantae</taxon>
        <taxon>Streptophyta</taxon>
        <taxon>Embryophyta</taxon>
        <taxon>Tracheophyta</taxon>
        <taxon>Spermatophyta</taxon>
        <taxon>Magnoliopsida</taxon>
        <taxon>eudicotyledons</taxon>
        <taxon>Gunneridae</taxon>
        <taxon>Pentapetalae</taxon>
        <taxon>rosids</taxon>
        <taxon>fabids</taxon>
        <taxon>Fagales</taxon>
        <taxon>Juglandaceae</taxon>
        <taxon>Carya</taxon>
    </lineage>
</organism>
<accession>A0A8T1PBT2</accession>
<name>A0A8T1PBT2_CARIL</name>
<sequence length="119" mass="13557">MKSSQTGSPLYLLIQVQSQCIRVKWVQFVPNVTTRKQNPSPSLPITTYRKTADNCLHQTPAAIAARQVRRALYKAVQILRLGKFRLIGSKFFVSDWKVRGPTCQVSQLHAYQPVISMNR</sequence>
<dbReference type="EMBL" id="CM031817">
    <property type="protein sequence ID" value="KAG6641579.1"/>
    <property type="molecule type" value="Genomic_DNA"/>
</dbReference>